<sequence>MKEILVVLVLFCVTCYSSQRSTLNPVDMEMVLDLEEFKNETVRFFNNLETDLLADLGRFGKYDRKLVEGLVFIKLKEARRFFKGFEAMVATLKKMEKFDSKSLRRASGQFICSYEEEKDE</sequence>
<accession>A0AC34QAP1</accession>
<evidence type="ECO:0000313" key="1">
    <source>
        <dbReference type="Proteomes" id="UP000887576"/>
    </source>
</evidence>
<reference evidence="2" key="1">
    <citation type="submission" date="2022-11" db="UniProtKB">
        <authorList>
            <consortium name="WormBaseParasite"/>
        </authorList>
    </citation>
    <scope>IDENTIFICATION</scope>
</reference>
<organism evidence="1 2">
    <name type="scientific">Panagrolaimus sp. JU765</name>
    <dbReference type="NCBI Taxonomy" id="591449"/>
    <lineage>
        <taxon>Eukaryota</taxon>
        <taxon>Metazoa</taxon>
        <taxon>Ecdysozoa</taxon>
        <taxon>Nematoda</taxon>
        <taxon>Chromadorea</taxon>
        <taxon>Rhabditida</taxon>
        <taxon>Tylenchina</taxon>
        <taxon>Panagrolaimomorpha</taxon>
        <taxon>Panagrolaimoidea</taxon>
        <taxon>Panagrolaimidae</taxon>
        <taxon>Panagrolaimus</taxon>
    </lineage>
</organism>
<protein>
    <submittedName>
        <fullName evidence="2">Uncharacterized protein</fullName>
    </submittedName>
</protein>
<dbReference type="WBParaSite" id="JU765_v2.g14482.t1">
    <property type="protein sequence ID" value="JU765_v2.g14482.t1"/>
    <property type="gene ID" value="JU765_v2.g14482"/>
</dbReference>
<name>A0AC34QAP1_9BILA</name>
<evidence type="ECO:0000313" key="2">
    <source>
        <dbReference type="WBParaSite" id="JU765_v2.g14482.t1"/>
    </source>
</evidence>
<proteinExistence type="predicted"/>
<dbReference type="Proteomes" id="UP000887576">
    <property type="component" value="Unplaced"/>
</dbReference>